<dbReference type="InterPro" id="IPR025422">
    <property type="entry name" value="TGA_domain"/>
</dbReference>
<dbReference type="InterPro" id="IPR051886">
    <property type="entry name" value="Seed_Dev/Stress_Resp_Reg"/>
</dbReference>
<sequence length="276" mass="30476">MHRRFVTCYESWLQGQKSDLTDLLHLSATPGASQMQLRMIIDQCMRNYESYTEQRRTLAPEDGSTFFCPPWCTSFENSVLWMGGCRPSLMIRLLYSLTGFEMEAHLEVFLEDCRTPINVGMMALSASQLQQVNDLHQRTLSAEDRMTSRLATLHEDVGDNPLLRVVRERQQTETARNSFVAVSASSSSSCTQHLGDSHAGFAAGWDGDAAATLQTYADGLAKLMEEADTLIKDVNRKGADHGDIESEPSCPAAYRSEAAAPLSAHLGLAEGPPAWP</sequence>
<evidence type="ECO:0000313" key="2">
    <source>
        <dbReference type="EMBL" id="KAJ1702922.1"/>
    </source>
</evidence>
<dbReference type="Proteomes" id="UP001151287">
    <property type="component" value="Unassembled WGS sequence"/>
</dbReference>
<dbReference type="PANTHER" id="PTHR46354:SF7">
    <property type="entry name" value="PROTEIN DOG1-LIKE 1"/>
    <property type="match status" value="1"/>
</dbReference>
<organism evidence="2 3">
    <name type="scientific">Rhynchospora breviuscula</name>
    <dbReference type="NCBI Taxonomy" id="2022672"/>
    <lineage>
        <taxon>Eukaryota</taxon>
        <taxon>Viridiplantae</taxon>
        <taxon>Streptophyta</taxon>
        <taxon>Embryophyta</taxon>
        <taxon>Tracheophyta</taxon>
        <taxon>Spermatophyta</taxon>
        <taxon>Magnoliopsida</taxon>
        <taxon>Liliopsida</taxon>
        <taxon>Poales</taxon>
        <taxon>Cyperaceae</taxon>
        <taxon>Cyperoideae</taxon>
        <taxon>Rhynchosporeae</taxon>
        <taxon>Rhynchospora</taxon>
    </lineage>
</organism>
<accession>A0A9Q0D0A2</accession>
<comment type="caution">
    <text evidence="2">The sequence shown here is derived from an EMBL/GenBank/DDBJ whole genome shotgun (WGS) entry which is preliminary data.</text>
</comment>
<dbReference type="GO" id="GO:0043565">
    <property type="term" value="F:sequence-specific DNA binding"/>
    <property type="evidence" value="ECO:0007669"/>
    <property type="project" value="InterPro"/>
</dbReference>
<dbReference type="PROSITE" id="PS51806">
    <property type="entry name" value="DOG1"/>
    <property type="match status" value="1"/>
</dbReference>
<evidence type="ECO:0000259" key="1">
    <source>
        <dbReference type="PROSITE" id="PS51806"/>
    </source>
</evidence>
<dbReference type="PANTHER" id="PTHR46354">
    <property type="entry name" value="DOG1 DOMAIN-CONTAINING PROTEIN"/>
    <property type="match status" value="1"/>
</dbReference>
<gene>
    <name evidence="2" type="ORF">LUZ63_002701</name>
</gene>
<dbReference type="EMBL" id="JAMQYH010000001">
    <property type="protein sequence ID" value="KAJ1702922.1"/>
    <property type="molecule type" value="Genomic_DNA"/>
</dbReference>
<feature type="domain" description="DOG1" evidence="1">
    <location>
        <begin position="2"/>
        <end position="276"/>
    </location>
</feature>
<dbReference type="OrthoDB" id="1897224at2759"/>
<dbReference type="AlphaFoldDB" id="A0A9Q0D0A2"/>
<dbReference type="Pfam" id="PF14144">
    <property type="entry name" value="DOG1"/>
    <property type="match status" value="1"/>
</dbReference>
<evidence type="ECO:0000313" key="3">
    <source>
        <dbReference type="Proteomes" id="UP001151287"/>
    </source>
</evidence>
<proteinExistence type="predicted"/>
<name>A0A9Q0D0A2_9POAL</name>
<keyword evidence="3" id="KW-1185">Reference proteome</keyword>
<protein>
    <recommendedName>
        <fullName evidence="1">DOG1 domain-containing protein</fullName>
    </recommendedName>
</protein>
<reference evidence="2" key="1">
    <citation type="journal article" date="2022" name="Cell">
        <title>Repeat-based holocentromeres influence genome architecture and karyotype evolution.</title>
        <authorList>
            <person name="Hofstatter P.G."/>
            <person name="Thangavel G."/>
            <person name="Lux T."/>
            <person name="Neumann P."/>
            <person name="Vondrak T."/>
            <person name="Novak P."/>
            <person name="Zhang M."/>
            <person name="Costa L."/>
            <person name="Castellani M."/>
            <person name="Scott A."/>
            <person name="Toegelov H."/>
            <person name="Fuchs J."/>
            <person name="Mata-Sucre Y."/>
            <person name="Dias Y."/>
            <person name="Vanzela A.L.L."/>
            <person name="Huettel B."/>
            <person name="Almeida C.C.S."/>
            <person name="Simkova H."/>
            <person name="Souza G."/>
            <person name="Pedrosa-Harand A."/>
            <person name="Macas J."/>
            <person name="Mayer K.F.X."/>
            <person name="Houben A."/>
            <person name="Marques A."/>
        </authorList>
    </citation>
    <scope>NUCLEOTIDE SEQUENCE</scope>
    <source>
        <strain evidence="2">RhyBre1mFocal</strain>
    </source>
</reference>
<dbReference type="GO" id="GO:0006351">
    <property type="term" value="P:DNA-templated transcription"/>
    <property type="evidence" value="ECO:0007669"/>
    <property type="project" value="InterPro"/>
</dbReference>